<dbReference type="Pfam" id="PF14380">
    <property type="entry name" value="WAK_assoc"/>
    <property type="match status" value="1"/>
</dbReference>
<keyword evidence="9" id="KW-0418">Kinase</keyword>
<evidence type="ECO:0000256" key="21">
    <source>
        <dbReference type="SAM" id="Phobius"/>
    </source>
</evidence>
<dbReference type="Gene3D" id="1.10.510.10">
    <property type="entry name" value="Transferase(Phosphotransferase) domain 1"/>
    <property type="match status" value="1"/>
</dbReference>
<evidence type="ECO:0000256" key="5">
    <source>
        <dbReference type="ARBA" id="ARBA00022679"/>
    </source>
</evidence>
<feature type="transmembrane region" description="Helical" evidence="21">
    <location>
        <begin position="188"/>
        <end position="206"/>
    </location>
</feature>
<keyword evidence="15" id="KW-0325">Glycoprotein</keyword>
<keyword evidence="8 19" id="KW-0547">Nucleotide-binding</keyword>
<dbReference type="PANTHER" id="PTHR27009">
    <property type="entry name" value="RUST RESISTANCE KINASE LR10-RELATED"/>
    <property type="match status" value="1"/>
</dbReference>
<accession>A0A2G5CXQ3</accession>
<dbReference type="Pfam" id="PF00069">
    <property type="entry name" value="Pkinase"/>
    <property type="match status" value="1"/>
</dbReference>
<dbReference type="PROSITE" id="PS00107">
    <property type="entry name" value="PROTEIN_KINASE_ATP"/>
    <property type="match status" value="1"/>
</dbReference>
<dbReference type="InterPro" id="IPR045874">
    <property type="entry name" value="LRK10/LRL21-25-like"/>
</dbReference>
<evidence type="ECO:0000313" key="26">
    <source>
        <dbReference type="Proteomes" id="UP000230069"/>
    </source>
</evidence>
<evidence type="ECO:0000256" key="17">
    <source>
        <dbReference type="ARBA" id="ARBA00048679"/>
    </source>
</evidence>
<evidence type="ECO:0000256" key="4">
    <source>
        <dbReference type="ARBA" id="ARBA00022536"/>
    </source>
</evidence>
<evidence type="ECO:0000313" key="25">
    <source>
        <dbReference type="EMBL" id="PIA36039.1"/>
    </source>
</evidence>
<feature type="transmembrane region" description="Helical" evidence="21">
    <location>
        <begin position="122"/>
        <end position="144"/>
    </location>
</feature>
<keyword evidence="26" id="KW-1185">Reference proteome</keyword>
<evidence type="ECO:0000256" key="22">
    <source>
        <dbReference type="SAM" id="SignalP"/>
    </source>
</evidence>
<feature type="domain" description="EGF-like" evidence="24">
    <location>
        <begin position="538"/>
        <end position="574"/>
    </location>
</feature>
<feature type="transmembrane region" description="Helical" evidence="21">
    <location>
        <begin position="594"/>
        <end position="616"/>
    </location>
</feature>
<dbReference type="PROSITE" id="PS00108">
    <property type="entry name" value="PROTEIN_KINASE_ST"/>
    <property type="match status" value="1"/>
</dbReference>
<dbReference type="OrthoDB" id="566028at2759"/>
<evidence type="ECO:0000256" key="12">
    <source>
        <dbReference type="ARBA" id="ARBA00023136"/>
    </source>
</evidence>
<feature type="region of interest" description="Disordered" evidence="20">
    <location>
        <begin position="951"/>
        <end position="974"/>
    </location>
</feature>
<dbReference type="FunFam" id="3.30.200.20:FF:000059">
    <property type="entry name" value="S-receptor-like serine/threonine-protein kinase"/>
    <property type="match status" value="1"/>
</dbReference>
<evidence type="ECO:0000256" key="19">
    <source>
        <dbReference type="PROSITE-ProRule" id="PRU10141"/>
    </source>
</evidence>
<feature type="transmembrane region" description="Helical" evidence="21">
    <location>
        <begin position="213"/>
        <end position="230"/>
    </location>
</feature>
<keyword evidence="7 22" id="KW-0732">Signal</keyword>
<sequence>NQPLFNKLQTQFFSKLMSLLLMTRVLSTNSPLIHLQNFSVSTPSLIAVHYKSFSSKERSCRSLLFPLFKSRYKTLRVKSFSPQDEGKSELSTSEGIQNGHDNGADDMLGAQRMDSNRSESSFLAKLAIALGVAATVTIICARFYPLSQGPSLGLPILSHGSSASTSSVHPSGFSLKVFGHQIIVPQYAPGWIYFWLLMAAGCGLFVSEEALNIWVGISLARLLSLDGTWASFAESFSRNAPYIISTVLWVYWGVCISDMVPFYFGKLFGQTRASDDLCAKLGIDRKKAVNITSAVQRYGNLIGFVERFSIGVRNPTAFLAGSLGIPAECFFAGVCCGGLITLPVQDSNSSEMNDGCGYQGLLEIECRDNDGRAFTNISDHLYYVQSIDYDGESINLIDVDVYGQDCPHPKRNFSLESAPSLRFNYDYGNYDYGNWTLFYNCSSSSRYGDDDDIYVDYRIPCLDYYYKNNTNSTTTTTTTLPPLRSYAFNNDYDIGSIPNWYDRCEETLVTPLSSSSDNFNYTKSAKFGFNLVWSVPIDYQKCEDSGGLCYYDNTTEGYRCSCAAGMGYDGLSCGHDMTTAGMITAGMPTGRRKVIIGVSTGVGGLLLLLLILLLIYRKTFYILYYSAISRWKKKIKKPTNVEEFLESYGVAIQRYSYSEIKKMTNSFKNTLGQGGYGSVFQGKLNRDGRLVAVKVLNESKGNGEDFINEVATIGRTNHVNVVSLLGYCTEGTKRALVYEFMPNGSLERFIYNDKMSTSNATTTLGWDKRYQITLGIVRGLEYLHCRCNTRILHFDIKPHNILLDQDFCPKISDFGLAKLCPTKESIVSMVGARGTMGYIAPEISCRNLGGVSHKSDVYSYGMMVLEMIGGRKNLDVTVENISGIYFPHWIYNQLKQDSKVEGPEIMKLEGVGEILKDPTAKKMIMVALWCIQTHPANRPSMTKVVEMLEGSNEELQMPPNPSLDPLSLSSFSSS</sequence>
<comment type="catalytic activity">
    <reaction evidence="17">
        <text>L-seryl-[protein] + ATP = O-phospho-L-seryl-[protein] + ADP + H(+)</text>
        <dbReference type="Rhea" id="RHEA:17989"/>
        <dbReference type="Rhea" id="RHEA-COMP:9863"/>
        <dbReference type="Rhea" id="RHEA-COMP:11604"/>
        <dbReference type="ChEBI" id="CHEBI:15378"/>
        <dbReference type="ChEBI" id="CHEBI:29999"/>
        <dbReference type="ChEBI" id="CHEBI:30616"/>
        <dbReference type="ChEBI" id="CHEBI:83421"/>
        <dbReference type="ChEBI" id="CHEBI:456216"/>
        <dbReference type="EC" id="2.7.11.1"/>
    </reaction>
</comment>
<dbReference type="PROSITE" id="PS50026">
    <property type="entry name" value="EGF_3"/>
    <property type="match status" value="1"/>
</dbReference>
<dbReference type="SUPFAM" id="SSF56112">
    <property type="entry name" value="Protein kinase-like (PK-like)"/>
    <property type="match status" value="1"/>
</dbReference>
<feature type="compositionally biased region" description="Low complexity" evidence="20">
    <location>
        <begin position="963"/>
        <end position="974"/>
    </location>
</feature>
<dbReference type="InterPro" id="IPR000719">
    <property type="entry name" value="Prot_kinase_dom"/>
</dbReference>
<evidence type="ECO:0000256" key="9">
    <source>
        <dbReference type="ARBA" id="ARBA00022777"/>
    </source>
</evidence>
<feature type="signal peptide" evidence="22">
    <location>
        <begin position="1"/>
        <end position="27"/>
    </location>
</feature>
<comment type="catalytic activity">
    <reaction evidence="16">
        <text>L-threonyl-[protein] + ATP = O-phospho-L-threonyl-[protein] + ADP + H(+)</text>
        <dbReference type="Rhea" id="RHEA:46608"/>
        <dbReference type="Rhea" id="RHEA-COMP:11060"/>
        <dbReference type="Rhea" id="RHEA-COMP:11605"/>
        <dbReference type="ChEBI" id="CHEBI:15378"/>
        <dbReference type="ChEBI" id="CHEBI:30013"/>
        <dbReference type="ChEBI" id="CHEBI:30616"/>
        <dbReference type="ChEBI" id="CHEBI:61977"/>
        <dbReference type="ChEBI" id="CHEBI:456216"/>
        <dbReference type="EC" id="2.7.11.1"/>
    </reaction>
</comment>
<dbReference type="EMBL" id="KZ305051">
    <property type="protein sequence ID" value="PIA36039.1"/>
    <property type="molecule type" value="Genomic_DNA"/>
</dbReference>
<dbReference type="GO" id="GO:0004674">
    <property type="term" value="F:protein serine/threonine kinase activity"/>
    <property type="evidence" value="ECO:0007669"/>
    <property type="project" value="UniProtKB-KW"/>
</dbReference>
<reference evidence="25 26" key="1">
    <citation type="submission" date="2017-09" db="EMBL/GenBank/DDBJ databases">
        <title>WGS assembly of Aquilegia coerulea Goldsmith.</title>
        <authorList>
            <person name="Hodges S."/>
            <person name="Kramer E."/>
            <person name="Nordborg M."/>
            <person name="Tomkins J."/>
            <person name="Borevitz J."/>
            <person name="Derieg N."/>
            <person name="Yan J."/>
            <person name="Mihaltcheva S."/>
            <person name="Hayes R.D."/>
            <person name="Rokhsar D."/>
        </authorList>
    </citation>
    <scope>NUCLEOTIDE SEQUENCE [LARGE SCALE GENOMIC DNA]</scope>
    <source>
        <strain evidence="26">cv. Goldsmith</strain>
    </source>
</reference>
<dbReference type="EC" id="2.7.11.1" evidence="2"/>
<evidence type="ECO:0000256" key="1">
    <source>
        <dbReference type="ARBA" id="ARBA00004479"/>
    </source>
</evidence>
<organism evidence="25 26">
    <name type="scientific">Aquilegia coerulea</name>
    <name type="common">Rocky mountain columbine</name>
    <dbReference type="NCBI Taxonomy" id="218851"/>
    <lineage>
        <taxon>Eukaryota</taxon>
        <taxon>Viridiplantae</taxon>
        <taxon>Streptophyta</taxon>
        <taxon>Embryophyta</taxon>
        <taxon>Tracheophyta</taxon>
        <taxon>Spermatophyta</taxon>
        <taxon>Magnoliopsida</taxon>
        <taxon>Ranunculales</taxon>
        <taxon>Ranunculaceae</taxon>
        <taxon>Thalictroideae</taxon>
        <taxon>Aquilegia</taxon>
    </lineage>
</organism>
<keyword evidence="11 21" id="KW-1133">Transmembrane helix</keyword>
<evidence type="ECO:0000256" key="13">
    <source>
        <dbReference type="ARBA" id="ARBA00023157"/>
    </source>
</evidence>
<evidence type="ECO:0000256" key="14">
    <source>
        <dbReference type="ARBA" id="ARBA00023170"/>
    </source>
</evidence>
<comment type="caution">
    <text evidence="18">Lacks conserved residue(s) required for the propagation of feature annotation.</text>
</comment>
<evidence type="ECO:0000256" key="11">
    <source>
        <dbReference type="ARBA" id="ARBA00022989"/>
    </source>
</evidence>
<dbReference type="AlphaFoldDB" id="A0A2G5CXQ3"/>
<feature type="compositionally biased region" description="Polar residues" evidence="20">
    <location>
        <begin position="89"/>
        <end position="100"/>
    </location>
</feature>
<evidence type="ECO:0000256" key="20">
    <source>
        <dbReference type="SAM" id="MobiDB-lite"/>
    </source>
</evidence>
<dbReference type="FunFam" id="1.10.510.10:FF:000590">
    <property type="entry name" value="PR5-like receptor kinase"/>
    <property type="match status" value="1"/>
</dbReference>
<dbReference type="PROSITE" id="PS50011">
    <property type="entry name" value="PROTEIN_KINASE_DOM"/>
    <property type="match status" value="1"/>
</dbReference>
<gene>
    <name evidence="25" type="ORF">AQUCO_03400143v1</name>
</gene>
<dbReference type="Gene3D" id="3.30.200.20">
    <property type="entry name" value="Phosphorylase Kinase, domain 1"/>
    <property type="match status" value="1"/>
</dbReference>
<feature type="transmembrane region" description="Helical" evidence="21">
    <location>
        <begin position="242"/>
        <end position="264"/>
    </location>
</feature>
<feature type="binding site" evidence="19">
    <location>
        <position position="694"/>
    </location>
    <ligand>
        <name>ATP</name>
        <dbReference type="ChEBI" id="CHEBI:30616"/>
    </ligand>
</feature>
<keyword evidence="6 21" id="KW-0812">Transmembrane</keyword>
<keyword evidence="12 21" id="KW-0472">Membrane</keyword>
<dbReference type="InterPro" id="IPR011009">
    <property type="entry name" value="Kinase-like_dom_sf"/>
</dbReference>
<dbReference type="Proteomes" id="UP000230069">
    <property type="component" value="Unassembled WGS sequence"/>
</dbReference>
<keyword evidence="14" id="KW-0675">Receptor</keyword>
<evidence type="ECO:0000256" key="10">
    <source>
        <dbReference type="ARBA" id="ARBA00022840"/>
    </source>
</evidence>
<evidence type="ECO:0000256" key="6">
    <source>
        <dbReference type="ARBA" id="ARBA00022692"/>
    </source>
</evidence>
<keyword evidence="10 19" id="KW-0067">ATP-binding</keyword>
<comment type="subcellular location">
    <subcellularLocation>
        <location evidence="1">Membrane</location>
        <topology evidence="1">Single-pass type I membrane protein</topology>
    </subcellularLocation>
</comment>
<dbReference type="InterPro" id="IPR017441">
    <property type="entry name" value="Protein_kinase_ATP_BS"/>
</dbReference>
<protein>
    <recommendedName>
        <fullName evidence="2">non-specific serine/threonine protein kinase</fullName>
        <ecNumber evidence="2">2.7.11.1</ecNumber>
    </recommendedName>
</protein>
<dbReference type="SMART" id="SM00220">
    <property type="entry name" value="S_TKc"/>
    <property type="match status" value="1"/>
</dbReference>
<feature type="domain" description="Protein kinase" evidence="23">
    <location>
        <begin position="665"/>
        <end position="955"/>
    </location>
</feature>
<keyword evidence="4 18" id="KW-0245">EGF-like domain</keyword>
<evidence type="ECO:0000256" key="15">
    <source>
        <dbReference type="ARBA" id="ARBA00023180"/>
    </source>
</evidence>
<evidence type="ECO:0000256" key="8">
    <source>
        <dbReference type="ARBA" id="ARBA00022741"/>
    </source>
</evidence>
<dbReference type="InterPro" id="IPR032872">
    <property type="entry name" value="WAK_assoc_C"/>
</dbReference>
<feature type="chain" id="PRO_5013787797" description="non-specific serine/threonine protein kinase" evidence="22">
    <location>
        <begin position="28"/>
        <end position="974"/>
    </location>
</feature>
<keyword evidence="5" id="KW-0808">Transferase</keyword>
<dbReference type="InterPro" id="IPR000742">
    <property type="entry name" value="EGF"/>
</dbReference>
<name>A0A2G5CXQ3_AQUCA</name>
<keyword evidence="13" id="KW-1015">Disulfide bond</keyword>
<feature type="non-terminal residue" evidence="25">
    <location>
        <position position="1"/>
    </location>
</feature>
<evidence type="ECO:0000259" key="23">
    <source>
        <dbReference type="PROSITE" id="PS50011"/>
    </source>
</evidence>
<feature type="region of interest" description="Disordered" evidence="20">
    <location>
        <begin position="79"/>
        <end position="109"/>
    </location>
</feature>
<evidence type="ECO:0000256" key="18">
    <source>
        <dbReference type="PROSITE-ProRule" id="PRU00076"/>
    </source>
</evidence>
<evidence type="ECO:0000256" key="16">
    <source>
        <dbReference type="ARBA" id="ARBA00047899"/>
    </source>
</evidence>
<dbReference type="InterPro" id="IPR008271">
    <property type="entry name" value="Ser/Thr_kinase_AS"/>
</dbReference>
<evidence type="ECO:0000256" key="2">
    <source>
        <dbReference type="ARBA" id="ARBA00012513"/>
    </source>
</evidence>
<evidence type="ECO:0000256" key="3">
    <source>
        <dbReference type="ARBA" id="ARBA00022527"/>
    </source>
</evidence>
<keyword evidence="3" id="KW-0723">Serine/threonine-protein kinase</keyword>
<evidence type="ECO:0000259" key="24">
    <source>
        <dbReference type="PROSITE" id="PS50026"/>
    </source>
</evidence>
<dbReference type="GO" id="GO:0016020">
    <property type="term" value="C:membrane"/>
    <property type="evidence" value="ECO:0007669"/>
    <property type="project" value="UniProtKB-SubCell"/>
</dbReference>
<evidence type="ECO:0000256" key="7">
    <source>
        <dbReference type="ARBA" id="ARBA00022729"/>
    </source>
</evidence>
<proteinExistence type="predicted"/>
<dbReference type="GO" id="GO:0005524">
    <property type="term" value="F:ATP binding"/>
    <property type="evidence" value="ECO:0007669"/>
    <property type="project" value="UniProtKB-UniRule"/>
</dbReference>